<feature type="region of interest" description="Disordered" evidence="1">
    <location>
        <begin position="1029"/>
        <end position="1057"/>
    </location>
</feature>
<dbReference type="PROSITE" id="PS50042">
    <property type="entry name" value="CNMP_BINDING_3"/>
    <property type="match status" value="1"/>
</dbReference>
<accession>D7FIG1</accession>
<evidence type="ECO:0000313" key="3">
    <source>
        <dbReference type="EMBL" id="CBJ28784.1"/>
    </source>
</evidence>
<feature type="compositionally biased region" description="Acidic residues" evidence="1">
    <location>
        <begin position="568"/>
        <end position="579"/>
    </location>
</feature>
<gene>
    <name evidence="3" type="ORF">Esi_0120_0028</name>
</gene>
<dbReference type="InterPro" id="IPR018490">
    <property type="entry name" value="cNMP-bd_dom_sf"/>
</dbReference>
<sequence>MLYLTLEDDPFPDQEYDEEALLELVRSVARRDGDDRTVSELIRFQDALERLGLLWTPLDSLDKHQAHELVRNLHLELTAPGDMVYLKHSPAMRSYVVLRGTVLLTNNVLDREGAEGVRVLGAGQEFGQPLEPDLDGDKPVEDFLEYAKTPHLELLHDSGGDVATTTRGGGRKDGRAELLVIGRQDWISTLQTCRSQFTNTTDKYDASKEPDHLKSKARLAFNFPAKGRAGDQLEIAIKYLTERVAFCADLPLEQVAAMAAAIELRGLTVPGRHVFRRGRECFGEAYIMFTGTADQIGGDKSGDRLITEGDLFGDEYFSVAVKDVLGIPFRTATVMTRTAPCELLVVPARECRRLRAFVALRNSEKAMAIFDKFFINLPRGVCSEIASLATFRTIKMNQKLAEDGDEVSTVFFVVRGECVSKSSKQLHQQPGKGHEEEEAQRYGPGDIVGWPYLMPRPPARGRSPIVARTAAITTTPQKTAIGGSAEDKPNTPPEGNEQERKRRSRRNAKEWHCSITVTTPAQVLSVPLAALLSFLSERAMKGLRRYIAHTHKQKLEGPSSSSHSGGLGDEESLDGESELGEFFSGHGGYDRNAPTLFSGGGTWKDQRKTGRMSPPVARLRPSTAPELIALKTAIQSEECESRRPNITVLPGGVHALIEGISSRDNWPRPRPSTRTRWRWRVGLTDSIADRISTAPQGIHNLRRSLQSAPSSSSSSPPVIWGYARVAERGIGGHGDEAEARGGRCSCPMESCRVCSPLDRLERLRNTTIWTPSLPSRSTKPASAPSAVARSFASGCTTRNIGTIAQMKATTDTPGNTLSVELKASTFRPATRPYVHHAGKAHVAHPTGGIAAGDEAFGGKPTLWGGWGLPSSKIGGTGHGAVAKGSDGAHGGTSTSGNKLAGGAHVGFHDRRTSPAGQGGAVIAVADAPATAAVAPMSDFGVTNTSLGRGARREPDSGSEMSLPPAAATLPPDQPHLARLSYTLVQLSTRAALDPHEPLANLCLRILGSFACEKEATTRVSNLYRSILPPSSVSTAKHTSQSRLRAENVSKSSGRPSP</sequence>
<dbReference type="AlphaFoldDB" id="D7FIG1"/>
<organism evidence="3 4">
    <name type="scientific">Ectocarpus siliculosus</name>
    <name type="common">Brown alga</name>
    <name type="synonym">Conferva siliculosa</name>
    <dbReference type="NCBI Taxonomy" id="2880"/>
    <lineage>
        <taxon>Eukaryota</taxon>
        <taxon>Sar</taxon>
        <taxon>Stramenopiles</taxon>
        <taxon>Ochrophyta</taxon>
        <taxon>PX clade</taxon>
        <taxon>Phaeophyceae</taxon>
        <taxon>Ectocarpales</taxon>
        <taxon>Ectocarpaceae</taxon>
        <taxon>Ectocarpus</taxon>
    </lineage>
</organism>
<name>D7FIG1_ECTSI</name>
<dbReference type="InParanoid" id="D7FIG1"/>
<keyword evidence="4" id="KW-1185">Reference proteome</keyword>
<dbReference type="CDD" id="cd00038">
    <property type="entry name" value="CAP_ED"/>
    <property type="match status" value="1"/>
</dbReference>
<feature type="region of interest" description="Disordered" evidence="1">
    <location>
        <begin position="473"/>
        <end position="509"/>
    </location>
</feature>
<protein>
    <recommendedName>
        <fullName evidence="2">Cyclic nucleotide-binding domain-containing protein</fullName>
    </recommendedName>
</protein>
<feature type="region of interest" description="Disordered" evidence="1">
    <location>
        <begin position="551"/>
        <end position="618"/>
    </location>
</feature>
<feature type="region of interest" description="Disordered" evidence="1">
    <location>
        <begin position="940"/>
        <end position="973"/>
    </location>
</feature>
<dbReference type="Proteomes" id="UP000002630">
    <property type="component" value="Linkage Group LG22"/>
</dbReference>
<proteinExistence type="predicted"/>
<feature type="region of interest" description="Disordered" evidence="1">
    <location>
        <begin position="423"/>
        <end position="442"/>
    </location>
</feature>
<dbReference type="OrthoDB" id="10352920at2759"/>
<dbReference type="PANTHER" id="PTHR23011">
    <property type="entry name" value="CYCLIC NUCLEOTIDE-BINDING DOMAIN CONTAINING PROTEIN"/>
    <property type="match status" value="1"/>
</dbReference>
<feature type="domain" description="Cyclic nucleotide-binding" evidence="2">
    <location>
        <begin position="57"/>
        <end position="128"/>
    </location>
</feature>
<dbReference type="InterPro" id="IPR014710">
    <property type="entry name" value="RmlC-like_jellyroll"/>
</dbReference>
<reference evidence="3 4" key="1">
    <citation type="journal article" date="2010" name="Nature">
        <title>The Ectocarpus genome and the independent evolution of multicellularity in brown algae.</title>
        <authorList>
            <person name="Cock J.M."/>
            <person name="Sterck L."/>
            <person name="Rouze P."/>
            <person name="Scornet D."/>
            <person name="Allen A.E."/>
            <person name="Amoutzias G."/>
            <person name="Anthouard V."/>
            <person name="Artiguenave F."/>
            <person name="Aury J.M."/>
            <person name="Badger J.H."/>
            <person name="Beszteri B."/>
            <person name="Billiau K."/>
            <person name="Bonnet E."/>
            <person name="Bothwell J.H."/>
            <person name="Bowler C."/>
            <person name="Boyen C."/>
            <person name="Brownlee C."/>
            <person name="Carrano C.J."/>
            <person name="Charrier B."/>
            <person name="Cho G.Y."/>
            <person name="Coelho S.M."/>
            <person name="Collen J."/>
            <person name="Corre E."/>
            <person name="Da Silva C."/>
            <person name="Delage L."/>
            <person name="Delaroque N."/>
            <person name="Dittami S.M."/>
            <person name="Doulbeau S."/>
            <person name="Elias M."/>
            <person name="Farnham G."/>
            <person name="Gachon C.M."/>
            <person name="Gschloessl B."/>
            <person name="Heesch S."/>
            <person name="Jabbari K."/>
            <person name="Jubin C."/>
            <person name="Kawai H."/>
            <person name="Kimura K."/>
            <person name="Kloareg B."/>
            <person name="Kupper F.C."/>
            <person name="Lang D."/>
            <person name="Le Bail A."/>
            <person name="Leblanc C."/>
            <person name="Lerouge P."/>
            <person name="Lohr M."/>
            <person name="Lopez P.J."/>
            <person name="Martens C."/>
            <person name="Maumus F."/>
            <person name="Michel G."/>
            <person name="Miranda-Saavedra D."/>
            <person name="Morales J."/>
            <person name="Moreau H."/>
            <person name="Motomura T."/>
            <person name="Nagasato C."/>
            <person name="Napoli C.A."/>
            <person name="Nelson D.R."/>
            <person name="Nyvall-Collen P."/>
            <person name="Peters A.F."/>
            <person name="Pommier C."/>
            <person name="Potin P."/>
            <person name="Poulain J."/>
            <person name="Quesneville H."/>
            <person name="Read B."/>
            <person name="Rensing S.A."/>
            <person name="Ritter A."/>
            <person name="Rousvoal S."/>
            <person name="Samanta M."/>
            <person name="Samson G."/>
            <person name="Schroeder D.C."/>
            <person name="Segurens B."/>
            <person name="Strittmatter M."/>
            <person name="Tonon T."/>
            <person name="Tregear J.W."/>
            <person name="Valentin K."/>
            <person name="von Dassow P."/>
            <person name="Yamagishi T."/>
            <person name="Van de Peer Y."/>
            <person name="Wincker P."/>
        </authorList>
    </citation>
    <scope>NUCLEOTIDE SEQUENCE [LARGE SCALE GENOMIC DNA]</scope>
    <source>
        <strain evidence="4">Ec32 / CCAP1310/4</strain>
    </source>
</reference>
<evidence type="ECO:0000313" key="4">
    <source>
        <dbReference type="Proteomes" id="UP000002630"/>
    </source>
</evidence>
<dbReference type="EMBL" id="FN647878">
    <property type="protein sequence ID" value="CBJ28784.1"/>
    <property type="molecule type" value="Genomic_DNA"/>
</dbReference>
<evidence type="ECO:0000259" key="2">
    <source>
        <dbReference type="PROSITE" id="PS50042"/>
    </source>
</evidence>
<evidence type="ECO:0000256" key="1">
    <source>
        <dbReference type="SAM" id="MobiDB-lite"/>
    </source>
</evidence>
<dbReference type="PANTHER" id="PTHR23011:SF28">
    <property type="entry name" value="CYCLIC NUCLEOTIDE-BINDING DOMAIN CONTAINING PROTEIN"/>
    <property type="match status" value="1"/>
</dbReference>
<dbReference type="EMBL" id="FN649747">
    <property type="protein sequence ID" value="CBJ28784.1"/>
    <property type="molecule type" value="Genomic_DNA"/>
</dbReference>
<dbReference type="InterPro" id="IPR000595">
    <property type="entry name" value="cNMP-bd_dom"/>
</dbReference>
<dbReference type="SUPFAM" id="SSF51206">
    <property type="entry name" value="cAMP-binding domain-like"/>
    <property type="match status" value="3"/>
</dbReference>
<dbReference type="Gene3D" id="2.60.120.10">
    <property type="entry name" value="Jelly Rolls"/>
    <property type="match status" value="3"/>
</dbReference>